<evidence type="ECO:0000313" key="1">
    <source>
        <dbReference type="EMBL" id="KAF9695537.1"/>
    </source>
</evidence>
<proteinExistence type="predicted"/>
<reference evidence="1" key="1">
    <citation type="submission" date="2018-12" db="EMBL/GenBank/DDBJ databases">
        <authorList>
            <person name="Syme R.A."/>
            <person name="Farfan-Caceres L."/>
            <person name="Lichtenzveig J."/>
        </authorList>
    </citation>
    <scope>NUCLEOTIDE SEQUENCE</scope>
    <source>
        <strain evidence="1">Al4</strain>
    </source>
</reference>
<dbReference type="OrthoDB" id="3732426at2759"/>
<accession>A0A8H7J2Z3</accession>
<dbReference type="Proteomes" id="UP000651452">
    <property type="component" value="Unassembled WGS sequence"/>
</dbReference>
<sequence length="191" mass="21758">MDKERSVFIDGIVDRLANLTAAERTTALTHLFNLRTAAVEDLSDLEDNRRHWNTVLGSPSESDNVKDLVRDLTQLTDEDLATISSHVSERSNASHEQVLQTAAEEERAKLQAQLASSARRARESYIAAQQGLNMQHNRRLVEKMKDIRDAIERGVNSDQDVTSLEEIFARIEREFWDHYPESSGPRIKTEE</sequence>
<protein>
    <submittedName>
        <fullName evidence="1">Uncharacterized protein</fullName>
    </submittedName>
</protein>
<keyword evidence="2" id="KW-1185">Reference proteome</keyword>
<reference evidence="1" key="2">
    <citation type="submission" date="2020-09" db="EMBL/GenBank/DDBJ databases">
        <title>Reference genome assembly for Australian Ascochyta lentis isolate Al4.</title>
        <authorList>
            <person name="Lee R.C."/>
            <person name="Farfan-Caceres L.M."/>
            <person name="Debler J.W."/>
            <person name="Williams A.H."/>
            <person name="Henares B.M."/>
        </authorList>
    </citation>
    <scope>NUCLEOTIDE SEQUENCE</scope>
    <source>
        <strain evidence="1">Al4</strain>
    </source>
</reference>
<gene>
    <name evidence="1" type="ORF">EKO04_006662</name>
</gene>
<dbReference type="AlphaFoldDB" id="A0A8H7J2Z3"/>
<dbReference type="EMBL" id="RZGK01000011">
    <property type="protein sequence ID" value="KAF9695537.1"/>
    <property type="molecule type" value="Genomic_DNA"/>
</dbReference>
<evidence type="ECO:0000313" key="2">
    <source>
        <dbReference type="Proteomes" id="UP000651452"/>
    </source>
</evidence>
<name>A0A8H7J2Z3_9PLEO</name>
<organism evidence="1 2">
    <name type="scientific">Ascochyta lentis</name>
    <dbReference type="NCBI Taxonomy" id="205686"/>
    <lineage>
        <taxon>Eukaryota</taxon>
        <taxon>Fungi</taxon>
        <taxon>Dikarya</taxon>
        <taxon>Ascomycota</taxon>
        <taxon>Pezizomycotina</taxon>
        <taxon>Dothideomycetes</taxon>
        <taxon>Pleosporomycetidae</taxon>
        <taxon>Pleosporales</taxon>
        <taxon>Pleosporineae</taxon>
        <taxon>Didymellaceae</taxon>
        <taxon>Ascochyta</taxon>
    </lineage>
</organism>
<comment type="caution">
    <text evidence="1">The sequence shown here is derived from an EMBL/GenBank/DDBJ whole genome shotgun (WGS) entry which is preliminary data.</text>
</comment>